<reference evidence="3 4" key="1">
    <citation type="submission" date="2016-02" db="EMBL/GenBank/DDBJ databases">
        <title>Biosynthesis of antibiotic leucinostatins and their inhibition on Phytophthora in bio-control Purpureocillium lilacinum.</title>
        <authorList>
            <person name="Wang G."/>
            <person name="Liu Z."/>
            <person name="Lin R."/>
            <person name="Li E."/>
            <person name="Mao Z."/>
            <person name="Ling J."/>
            <person name="Yin W."/>
            <person name="Xie B."/>
        </authorList>
    </citation>
    <scope>NUCLEOTIDE SEQUENCE [LARGE SCALE GENOMIC DNA]</scope>
    <source>
        <strain evidence="2">PLBJ-1</strain>
        <strain evidence="3">PLFJ-1</strain>
    </source>
</reference>
<dbReference type="EMBL" id="LSBI01000001">
    <property type="protein sequence ID" value="OAQ94205.1"/>
    <property type="molecule type" value="Genomic_DNA"/>
</dbReference>
<dbReference type="Proteomes" id="UP000078340">
    <property type="component" value="Unassembled WGS sequence"/>
</dbReference>
<evidence type="ECO:0000313" key="2">
    <source>
        <dbReference type="EMBL" id="OAQ86244.1"/>
    </source>
</evidence>
<feature type="compositionally biased region" description="Polar residues" evidence="1">
    <location>
        <begin position="259"/>
        <end position="268"/>
    </location>
</feature>
<protein>
    <submittedName>
        <fullName evidence="3">Uncharacterized protein</fullName>
    </submittedName>
</protein>
<evidence type="ECO:0000313" key="3">
    <source>
        <dbReference type="EMBL" id="OAQ94205.1"/>
    </source>
</evidence>
<sequence>MHPWKHMPTLAGRRPGTVAQNGGGSPPLLGDPFGPRQDPWSACAASLRGRWLGGESLAVGWRWVGLQGWRIWTRNPDRQRQRCRRGRAPPGGNRRGPGGNKRAGLELSSAQPALSLRLCCAAAVRGESCCVCPSGRGLGSQRHSMLDDDDDDDAPSRRYYSGVYNPTNSFAVSIALTGVHGGPGAVMTRLRYAEVRICVLPCLAAAAMPYNAILMPRSGNLAAQGPPSRGSAVGPHRLRRPRQPGRRRSRNSKAARSAPTTTTIDASR</sequence>
<accession>A0A179HUN4</accession>
<dbReference type="AlphaFoldDB" id="A0A179HUN4"/>
<dbReference type="Proteomes" id="UP000078240">
    <property type="component" value="Unassembled WGS sequence"/>
</dbReference>
<feature type="region of interest" description="Disordered" evidence="1">
    <location>
        <begin position="222"/>
        <end position="268"/>
    </location>
</feature>
<proteinExistence type="predicted"/>
<feature type="region of interest" description="Disordered" evidence="1">
    <location>
        <begin position="77"/>
        <end position="105"/>
    </location>
</feature>
<organism evidence="3 4">
    <name type="scientific">Purpureocillium lilacinum</name>
    <name type="common">Paecilomyces lilacinus</name>
    <dbReference type="NCBI Taxonomy" id="33203"/>
    <lineage>
        <taxon>Eukaryota</taxon>
        <taxon>Fungi</taxon>
        <taxon>Dikarya</taxon>
        <taxon>Ascomycota</taxon>
        <taxon>Pezizomycotina</taxon>
        <taxon>Sordariomycetes</taxon>
        <taxon>Hypocreomycetidae</taxon>
        <taxon>Hypocreales</taxon>
        <taxon>Ophiocordycipitaceae</taxon>
        <taxon>Purpureocillium</taxon>
    </lineage>
</organism>
<evidence type="ECO:0000313" key="4">
    <source>
        <dbReference type="Proteomes" id="UP000078340"/>
    </source>
</evidence>
<dbReference type="EMBL" id="LSBH01000001">
    <property type="protein sequence ID" value="OAQ86244.1"/>
    <property type="molecule type" value="Genomic_DNA"/>
</dbReference>
<feature type="region of interest" description="Disordered" evidence="1">
    <location>
        <begin position="1"/>
        <end position="35"/>
    </location>
</feature>
<feature type="compositionally biased region" description="Basic residues" evidence="1">
    <location>
        <begin position="236"/>
        <end position="253"/>
    </location>
</feature>
<comment type="caution">
    <text evidence="3">The sequence shown here is derived from an EMBL/GenBank/DDBJ whole genome shotgun (WGS) entry which is preliminary data.</text>
</comment>
<evidence type="ECO:0000256" key="1">
    <source>
        <dbReference type="SAM" id="MobiDB-lite"/>
    </source>
</evidence>
<name>A0A179HUN4_PURLI</name>
<gene>
    <name evidence="2" type="ORF">VFPBJ_00284</name>
    <name evidence="3" type="ORF">VFPFJ_00314</name>
</gene>